<dbReference type="Gene3D" id="1.10.357.20">
    <property type="entry name" value="SLC41 divalent cation transporters, integral membrane domain"/>
    <property type="match status" value="1"/>
</dbReference>
<evidence type="ECO:0000256" key="3">
    <source>
        <dbReference type="ARBA" id="ARBA00022448"/>
    </source>
</evidence>
<comment type="caution">
    <text evidence="10">The sequence shown here is derived from an EMBL/GenBank/DDBJ whole genome shotgun (WGS) entry which is preliminary data.</text>
</comment>
<comment type="similarity">
    <text evidence="2">Belongs to the SLC41A transporter family.</text>
</comment>
<comment type="subcellular location">
    <subcellularLocation>
        <location evidence="1">Membrane</location>
        <topology evidence="1">Multi-pass membrane protein</topology>
    </subcellularLocation>
</comment>
<feature type="transmembrane region" description="Helical" evidence="8">
    <location>
        <begin position="143"/>
        <end position="166"/>
    </location>
</feature>
<keyword evidence="4 8" id="KW-0812">Transmembrane</keyword>
<feature type="domain" description="SLC41A/MgtE integral membrane" evidence="9">
    <location>
        <begin position="87"/>
        <end position="160"/>
    </location>
</feature>
<evidence type="ECO:0000256" key="4">
    <source>
        <dbReference type="ARBA" id="ARBA00022692"/>
    </source>
</evidence>
<dbReference type="InterPro" id="IPR006667">
    <property type="entry name" value="SLC41_membr_dom"/>
</dbReference>
<gene>
    <name evidence="10" type="ORF">CEN41_23985</name>
</gene>
<dbReference type="Proteomes" id="UP000234966">
    <property type="component" value="Unassembled WGS sequence"/>
</dbReference>
<dbReference type="Pfam" id="PF01769">
    <property type="entry name" value="MgtE"/>
    <property type="match status" value="1"/>
</dbReference>
<dbReference type="PANTHER" id="PTHR41394">
    <property type="entry name" value="MAGNESIUM TRANSPORTER MGTE"/>
    <property type="match status" value="1"/>
</dbReference>
<feature type="transmembrane region" description="Helical" evidence="8">
    <location>
        <begin position="105"/>
        <end position="131"/>
    </location>
</feature>
<proteinExistence type="inferred from homology"/>
<sequence>MQTPNINSSTLQDVSRRELRDLVRAQLQSLLEVGDLRGAKAILVPVQPVDIAEAIERLPEAMHAIAFRLLSKDEAIEVYEYLDYSVQVGAIATIWAFFLQKNLPVAIAVGSSLVAISVLASVSGSALPFLFRLFRLDPALMSAPFITTAVDVLGVLIYFNLARVILNV</sequence>
<dbReference type="GO" id="GO:0016020">
    <property type="term" value="C:membrane"/>
    <property type="evidence" value="ECO:0007669"/>
    <property type="project" value="UniProtKB-SubCell"/>
</dbReference>
<dbReference type="SUPFAM" id="SSF158791">
    <property type="entry name" value="MgtE N-terminal domain-like"/>
    <property type="match status" value="1"/>
</dbReference>
<evidence type="ECO:0000256" key="6">
    <source>
        <dbReference type="ARBA" id="ARBA00022989"/>
    </source>
</evidence>
<dbReference type="RefSeq" id="WP_102207805.1">
    <property type="nucleotide sequence ID" value="NZ_NMQI01000696.1"/>
</dbReference>
<accession>A0A2N6LUR0</accession>
<evidence type="ECO:0000259" key="9">
    <source>
        <dbReference type="Pfam" id="PF01769"/>
    </source>
</evidence>
<evidence type="ECO:0000256" key="8">
    <source>
        <dbReference type="SAM" id="Phobius"/>
    </source>
</evidence>
<dbReference type="EMBL" id="NMQI01000696">
    <property type="protein sequence ID" value="PMB38242.1"/>
    <property type="molecule type" value="Genomic_DNA"/>
</dbReference>
<evidence type="ECO:0000256" key="5">
    <source>
        <dbReference type="ARBA" id="ARBA00022842"/>
    </source>
</evidence>
<keyword evidence="7 8" id="KW-0472">Membrane</keyword>
<dbReference type="InterPro" id="IPR036739">
    <property type="entry name" value="SLC41_membr_dom_sf"/>
</dbReference>
<evidence type="ECO:0000313" key="11">
    <source>
        <dbReference type="Proteomes" id="UP000234966"/>
    </source>
</evidence>
<organism evidence="10 11">
    <name type="scientific">Fischerella thermalis CCMEE 5330</name>
    <dbReference type="NCBI Taxonomy" id="2019670"/>
    <lineage>
        <taxon>Bacteria</taxon>
        <taxon>Bacillati</taxon>
        <taxon>Cyanobacteriota</taxon>
        <taxon>Cyanophyceae</taxon>
        <taxon>Nostocales</taxon>
        <taxon>Hapalosiphonaceae</taxon>
        <taxon>Fischerella</taxon>
    </lineage>
</organism>
<evidence type="ECO:0000256" key="1">
    <source>
        <dbReference type="ARBA" id="ARBA00004141"/>
    </source>
</evidence>
<dbReference type="AlphaFoldDB" id="A0A2N6LUR0"/>
<evidence type="ECO:0000313" key="10">
    <source>
        <dbReference type="EMBL" id="PMB38242.1"/>
    </source>
</evidence>
<keyword evidence="6 8" id="KW-1133">Transmembrane helix</keyword>
<evidence type="ECO:0000256" key="2">
    <source>
        <dbReference type="ARBA" id="ARBA00009749"/>
    </source>
</evidence>
<reference evidence="10 11" key="1">
    <citation type="submission" date="2017-07" db="EMBL/GenBank/DDBJ databases">
        <title>Genomes of Fischerella (Mastigocladus) sp. strains.</title>
        <authorList>
            <person name="Miller S.R."/>
        </authorList>
    </citation>
    <scope>NUCLEOTIDE SEQUENCE [LARGE SCALE GENOMIC DNA]</scope>
    <source>
        <strain evidence="10 11">CCMEE 5330</strain>
    </source>
</reference>
<keyword evidence="5" id="KW-0460">Magnesium</keyword>
<protein>
    <recommendedName>
        <fullName evidence="9">SLC41A/MgtE integral membrane domain-containing protein</fullName>
    </recommendedName>
</protein>
<dbReference type="PANTHER" id="PTHR41394:SF8">
    <property type="entry name" value="MAGNESIUM TRANSPORTER MGTE"/>
    <property type="match status" value="1"/>
</dbReference>
<dbReference type="SUPFAM" id="SSF161093">
    <property type="entry name" value="MgtE membrane domain-like"/>
    <property type="match status" value="1"/>
</dbReference>
<keyword evidence="3" id="KW-0813">Transport</keyword>
<evidence type="ECO:0000256" key="7">
    <source>
        <dbReference type="ARBA" id="ARBA00023136"/>
    </source>
</evidence>
<dbReference type="GO" id="GO:0008324">
    <property type="term" value="F:monoatomic cation transmembrane transporter activity"/>
    <property type="evidence" value="ECO:0007669"/>
    <property type="project" value="InterPro"/>
</dbReference>
<name>A0A2N6LUR0_9CYAN</name>